<dbReference type="InterPro" id="IPR008271">
    <property type="entry name" value="Ser/Thr_kinase_AS"/>
</dbReference>
<dbReference type="InterPro" id="IPR017441">
    <property type="entry name" value="Protein_kinase_ATP_BS"/>
</dbReference>
<gene>
    <name evidence="13" type="ORF">IQ276_07945</name>
</gene>
<dbReference type="EMBL" id="JADEXS010000074">
    <property type="protein sequence ID" value="MBE9022362.1"/>
    <property type="molecule type" value="Genomic_DNA"/>
</dbReference>
<evidence type="ECO:0000313" key="14">
    <source>
        <dbReference type="Proteomes" id="UP000622533"/>
    </source>
</evidence>
<name>A0A8J6ZKU7_DESMC</name>
<dbReference type="EC" id="2.7.11.1" evidence="1"/>
<evidence type="ECO:0000256" key="10">
    <source>
        <dbReference type="SAM" id="MobiDB-lite"/>
    </source>
</evidence>
<evidence type="ECO:0000256" key="11">
    <source>
        <dbReference type="SAM" id="Phobius"/>
    </source>
</evidence>
<keyword evidence="11" id="KW-0812">Transmembrane</keyword>
<dbReference type="PROSITE" id="PS00107">
    <property type="entry name" value="PROTEIN_KINASE_ATP"/>
    <property type="match status" value="1"/>
</dbReference>
<keyword evidence="5 13" id="KW-0418">Kinase</keyword>
<keyword evidence="14" id="KW-1185">Reference proteome</keyword>
<evidence type="ECO:0000259" key="12">
    <source>
        <dbReference type="PROSITE" id="PS50011"/>
    </source>
</evidence>
<keyword evidence="11" id="KW-0472">Membrane</keyword>
<feature type="region of interest" description="Disordered" evidence="10">
    <location>
        <begin position="339"/>
        <end position="381"/>
    </location>
</feature>
<dbReference type="InterPro" id="IPR011009">
    <property type="entry name" value="Kinase-like_dom_sf"/>
</dbReference>
<dbReference type="PROSITE" id="PS00108">
    <property type="entry name" value="PROTEIN_KINASE_ST"/>
    <property type="match status" value="1"/>
</dbReference>
<protein>
    <recommendedName>
        <fullName evidence="1">non-specific serine/threonine protein kinase</fullName>
        <ecNumber evidence="1">2.7.11.1</ecNumber>
    </recommendedName>
</protein>
<dbReference type="SMART" id="SM00220">
    <property type="entry name" value="S_TKc"/>
    <property type="match status" value="1"/>
</dbReference>
<evidence type="ECO:0000256" key="7">
    <source>
        <dbReference type="ARBA" id="ARBA00047899"/>
    </source>
</evidence>
<dbReference type="PANTHER" id="PTHR24363:SF0">
    <property type="entry name" value="SERINE_THREONINE KINASE LIKE DOMAIN CONTAINING 1"/>
    <property type="match status" value="1"/>
</dbReference>
<keyword evidence="4 9" id="KW-0547">Nucleotide-binding</keyword>
<evidence type="ECO:0000256" key="8">
    <source>
        <dbReference type="ARBA" id="ARBA00048679"/>
    </source>
</evidence>
<feature type="transmembrane region" description="Helical" evidence="11">
    <location>
        <begin position="301"/>
        <end position="323"/>
    </location>
</feature>
<dbReference type="PANTHER" id="PTHR24363">
    <property type="entry name" value="SERINE/THREONINE PROTEIN KINASE"/>
    <property type="match status" value="1"/>
</dbReference>
<sequence length="381" mass="43131">MTRTKQTIGGHYQILSSLGEGNFGRTYLAEDLHAKKRKVVVKQFSFVCNSQSTFNKAKELFDREGEVLYELSNGLQNNQIPRFIAFFEENQEFYLIEEFIEGQTLREELAQKIRLPENEVVDLLKDVLCILKVINEKGIIHRDIKPDNIIIRASDGKPTLIDFGAVKEITQLQPKPTIIYTPGYSPREQFNGSAKFNSDIYALGMTALEALTGLEPEKLKDDTGKVIWSNQIQGSDRLVEILQKMVDEDYRIRYQSAEDVLADLVRVKQPKNTVMLAPKNHLPVQTIHKTVFQSTSVIPQWLKFPILPLIVIGIFGSTSFFAVRKLLMPLQVNSDVSQPELQKLTPKKADSKSSNVSDSNKNQEKINPCPPILAPGQICKK</sequence>
<dbReference type="Gene3D" id="1.10.510.10">
    <property type="entry name" value="Transferase(Phosphotransferase) domain 1"/>
    <property type="match status" value="1"/>
</dbReference>
<evidence type="ECO:0000256" key="3">
    <source>
        <dbReference type="ARBA" id="ARBA00022679"/>
    </source>
</evidence>
<evidence type="ECO:0000256" key="2">
    <source>
        <dbReference type="ARBA" id="ARBA00022527"/>
    </source>
</evidence>
<comment type="caution">
    <text evidence="13">The sequence shown here is derived from an EMBL/GenBank/DDBJ whole genome shotgun (WGS) entry which is preliminary data.</text>
</comment>
<evidence type="ECO:0000256" key="1">
    <source>
        <dbReference type="ARBA" id="ARBA00012513"/>
    </source>
</evidence>
<evidence type="ECO:0000256" key="5">
    <source>
        <dbReference type="ARBA" id="ARBA00022777"/>
    </source>
</evidence>
<dbReference type="PROSITE" id="PS50011">
    <property type="entry name" value="PROTEIN_KINASE_DOM"/>
    <property type="match status" value="1"/>
</dbReference>
<evidence type="ECO:0000256" key="6">
    <source>
        <dbReference type="ARBA" id="ARBA00022840"/>
    </source>
</evidence>
<dbReference type="Pfam" id="PF00069">
    <property type="entry name" value="Pkinase"/>
    <property type="match status" value="1"/>
</dbReference>
<keyword evidence="2 13" id="KW-0723">Serine/threonine-protein kinase</keyword>
<comment type="catalytic activity">
    <reaction evidence="8">
        <text>L-seryl-[protein] + ATP = O-phospho-L-seryl-[protein] + ADP + H(+)</text>
        <dbReference type="Rhea" id="RHEA:17989"/>
        <dbReference type="Rhea" id="RHEA-COMP:9863"/>
        <dbReference type="Rhea" id="RHEA-COMP:11604"/>
        <dbReference type="ChEBI" id="CHEBI:15378"/>
        <dbReference type="ChEBI" id="CHEBI:29999"/>
        <dbReference type="ChEBI" id="CHEBI:30616"/>
        <dbReference type="ChEBI" id="CHEBI:83421"/>
        <dbReference type="ChEBI" id="CHEBI:456216"/>
        <dbReference type="EC" id="2.7.11.1"/>
    </reaction>
</comment>
<dbReference type="CDD" id="cd14014">
    <property type="entry name" value="STKc_PknB_like"/>
    <property type="match status" value="1"/>
</dbReference>
<feature type="binding site" evidence="9">
    <location>
        <position position="42"/>
    </location>
    <ligand>
        <name>ATP</name>
        <dbReference type="ChEBI" id="CHEBI:30616"/>
    </ligand>
</feature>
<reference evidence="13" key="1">
    <citation type="submission" date="2020-10" db="EMBL/GenBank/DDBJ databases">
        <authorList>
            <person name="Castelo-Branco R."/>
            <person name="Eusebio N."/>
            <person name="Adriana R."/>
            <person name="Vieira A."/>
            <person name="Brugerolle De Fraissinette N."/>
            <person name="Rezende De Castro R."/>
            <person name="Schneider M.P."/>
            <person name="Vasconcelos V."/>
            <person name="Leao P.N."/>
        </authorList>
    </citation>
    <scope>NUCLEOTIDE SEQUENCE</scope>
    <source>
        <strain evidence="13">LEGE 12446</strain>
    </source>
</reference>
<feature type="domain" description="Protein kinase" evidence="12">
    <location>
        <begin position="12"/>
        <end position="265"/>
    </location>
</feature>
<keyword evidence="11" id="KW-1133">Transmembrane helix</keyword>
<evidence type="ECO:0000256" key="4">
    <source>
        <dbReference type="ARBA" id="ARBA00022741"/>
    </source>
</evidence>
<organism evidence="13 14">
    <name type="scientific">Desmonostoc muscorum LEGE 12446</name>
    <dbReference type="NCBI Taxonomy" id="1828758"/>
    <lineage>
        <taxon>Bacteria</taxon>
        <taxon>Bacillati</taxon>
        <taxon>Cyanobacteriota</taxon>
        <taxon>Cyanophyceae</taxon>
        <taxon>Nostocales</taxon>
        <taxon>Nostocaceae</taxon>
        <taxon>Desmonostoc</taxon>
    </lineage>
</organism>
<dbReference type="GO" id="GO:0004674">
    <property type="term" value="F:protein serine/threonine kinase activity"/>
    <property type="evidence" value="ECO:0007669"/>
    <property type="project" value="UniProtKB-KW"/>
</dbReference>
<dbReference type="Proteomes" id="UP000622533">
    <property type="component" value="Unassembled WGS sequence"/>
</dbReference>
<dbReference type="InterPro" id="IPR000719">
    <property type="entry name" value="Prot_kinase_dom"/>
</dbReference>
<dbReference type="AlphaFoldDB" id="A0A8J6ZKU7"/>
<keyword evidence="3" id="KW-0808">Transferase</keyword>
<evidence type="ECO:0000256" key="9">
    <source>
        <dbReference type="PROSITE-ProRule" id="PRU10141"/>
    </source>
</evidence>
<proteinExistence type="predicted"/>
<dbReference type="SUPFAM" id="SSF56112">
    <property type="entry name" value="Protein kinase-like (PK-like)"/>
    <property type="match status" value="1"/>
</dbReference>
<dbReference type="GO" id="GO:0005524">
    <property type="term" value="F:ATP binding"/>
    <property type="evidence" value="ECO:0007669"/>
    <property type="project" value="UniProtKB-UniRule"/>
</dbReference>
<accession>A0A8J6ZKU7</accession>
<keyword evidence="6 9" id="KW-0067">ATP-binding</keyword>
<comment type="catalytic activity">
    <reaction evidence="7">
        <text>L-threonyl-[protein] + ATP = O-phospho-L-threonyl-[protein] + ADP + H(+)</text>
        <dbReference type="Rhea" id="RHEA:46608"/>
        <dbReference type="Rhea" id="RHEA-COMP:11060"/>
        <dbReference type="Rhea" id="RHEA-COMP:11605"/>
        <dbReference type="ChEBI" id="CHEBI:15378"/>
        <dbReference type="ChEBI" id="CHEBI:30013"/>
        <dbReference type="ChEBI" id="CHEBI:30616"/>
        <dbReference type="ChEBI" id="CHEBI:61977"/>
        <dbReference type="ChEBI" id="CHEBI:456216"/>
        <dbReference type="EC" id="2.7.11.1"/>
    </reaction>
</comment>
<evidence type="ECO:0000313" key="13">
    <source>
        <dbReference type="EMBL" id="MBE9022362.1"/>
    </source>
</evidence>
<dbReference type="RefSeq" id="WP_193914997.1">
    <property type="nucleotide sequence ID" value="NZ_JADEXS020000001.1"/>
</dbReference>